<dbReference type="InterPro" id="IPR022791">
    <property type="entry name" value="L-PG_synthase/AglD"/>
</dbReference>
<evidence type="ECO:0000256" key="5">
    <source>
        <dbReference type="ARBA" id="ARBA00022692"/>
    </source>
</evidence>
<dbReference type="Pfam" id="PF03706">
    <property type="entry name" value="LPG_synthase_TM"/>
    <property type="match status" value="1"/>
</dbReference>
<keyword evidence="3" id="KW-0328">Glycosyltransferase</keyword>
<evidence type="ECO:0000256" key="7">
    <source>
        <dbReference type="ARBA" id="ARBA00023136"/>
    </source>
</evidence>
<dbReference type="CDD" id="cd03801">
    <property type="entry name" value="GT4_PimA-like"/>
    <property type="match status" value="1"/>
</dbReference>
<evidence type="ECO:0000256" key="3">
    <source>
        <dbReference type="ARBA" id="ARBA00022676"/>
    </source>
</evidence>
<feature type="transmembrane region" description="Helical" evidence="8">
    <location>
        <begin position="280"/>
        <end position="305"/>
    </location>
</feature>
<accession>A0A7J5DQG7</accession>
<feature type="transmembrane region" description="Helical" evidence="8">
    <location>
        <begin position="55"/>
        <end position="76"/>
    </location>
</feature>
<protein>
    <submittedName>
        <fullName evidence="11">Glycosyltransferase</fullName>
    </submittedName>
</protein>
<feature type="transmembrane region" description="Helical" evidence="8">
    <location>
        <begin position="88"/>
        <end position="110"/>
    </location>
</feature>
<comment type="caution">
    <text evidence="11">The sequence shown here is derived from an EMBL/GenBank/DDBJ whole genome shotgun (WGS) entry which is preliminary data.</text>
</comment>
<keyword evidence="2" id="KW-1003">Cell membrane</keyword>
<dbReference type="AlphaFoldDB" id="A0A7J5DQG7"/>
<dbReference type="GO" id="GO:0005886">
    <property type="term" value="C:plasma membrane"/>
    <property type="evidence" value="ECO:0007669"/>
    <property type="project" value="UniProtKB-SubCell"/>
</dbReference>
<dbReference type="GO" id="GO:0016758">
    <property type="term" value="F:hexosyltransferase activity"/>
    <property type="evidence" value="ECO:0007669"/>
    <property type="project" value="TreeGrafter"/>
</dbReference>
<feature type="domain" description="Glycosyl transferase family 1" evidence="9">
    <location>
        <begin position="534"/>
        <end position="690"/>
    </location>
</feature>
<dbReference type="Pfam" id="PF13439">
    <property type="entry name" value="Glyco_transf_4"/>
    <property type="match status" value="1"/>
</dbReference>
<keyword evidence="5 8" id="KW-0812">Transmembrane</keyword>
<keyword evidence="4 11" id="KW-0808">Transferase</keyword>
<dbReference type="EMBL" id="WBVM01000007">
    <property type="protein sequence ID" value="KAB2806896.1"/>
    <property type="molecule type" value="Genomic_DNA"/>
</dbReference>
<feature type="transmembrane region" description="Helical" evidence="8">
    <location>
        <begin position="130"/>
        <end position="154"/>
    </location>
</feature>
<comment type="subcellular location">
    <subcellularLocation>
        <location evidence="1">Cell membrane</location>
        <topology evidence="1">Multi-pass membrane protein</topology>
    </subcellularLocation>
</comment>
<feature type="domain" description="Glycosyltransferase subfamily 4-like N-terminal" evidence="10">
    <location>
        <begin position="374"/>
        <end position="516"/>
    </location>
</feature>
<organism evidence="11 12">
    <name type="scientific">Nocardioides simplex</name>
    <name type="common">Arthrobacter simplex</name>
    <dbReference type="NCBI Taxonomy" id="2045"/>
    <lineage>
        <taxon>Bacteria</taxon>
        <taxon>Bacillati</taxon>
        <taxon>Actinomycetota</taxon>
        <taxon>Actinomycetes</taxon>
        <taxon>Propionibacteriales</taxon>
        <taxon>Nocardioidaceae</taxon>
        <taxon>Pimelobacter</taxon>
    </lineage>
</organism>
<sequence length="734" mass="77196">MRSVNPDGRPGASGRAWLRFAVSWLVALGLVAVVVPRVVDVSWTGVLPVVLAVPWTAALALAGVWLLGLYVHSFVLTAAAPSLTHRRALTLNVTGSAVANVVPLGGAAGVELNRRMMRSWGIGTRSFTGYTVLTNLWDVGAKLLLPLVGVLALTRAGETVLPPLRDAALLASAGFVVLVAGAGALLATPRGPDLVGRVLEGCAHGVLRLVGRDRPLRITTALRDVRRECADLVARGWVRMSLGIAGYLTLQCVLLGLCLHLTGAGTTAAEVVAGFAVERLVTIVPVTPGGVGLADVGLAGVLLALGGDPAGVAAAVVLYRLFVFAVEIPVGGGTLGLWLLGQRRTARRAPALAVPRGAVRRVAHVTDVFLPRLGGIETHVDDLVRHQRAAGIDAVVLTPPSAGAADDPAWVRRGPLRAARRAVRLGEYDAVHVHVSLFSPYGLGVARAAGAAGVPTLVTVHSLWTGAGGIVRLAAAAWLRRWPVAWSAVSEAAAQVCRRALRGTDVAVLPDAIDVDQWRPSVAPGDDAHADDADRPVVIVSVMRLMPRKRPVALLRMFREVRRLTPGRDVRLVLVGDGPLWGRADRYVHRHGLSACVTITGRVSRREVRDVLGTASMYVAPAPKESFGIAALEARCAGLPVVARRSSGVTEFVRDRIDGLLVRDDTEMAVALADLVQDDALRARIAAHNRRVAPRLDWSDVLERTSALYRAAADQAGAAPAAAPAARTPVVLGV</sequence>
<dbReference type="InterPro" id="IPR001296">
    <property type="entry name" value="Glyco_trans_1"/>
</dbReference>
<proteinExistence type="predicted"/>
<dbReference type="GO" id="GO:1901137">
    <property type="term" value="P:carbohydrate derivative biosynthetic process"/>
    <property type="evidence" value="ECO:0007669"/>
    <property type="project" value="UniProtKB-ARBA"/>
</dbReference>
<dbReference type="PANTHER" id="PTHR45947">
    <property type="entry name" value="SULFOQUINOVOSYL TRANSFERASE SQD2"/>
    <property type="match status" value="1"/>
</dbReference>
<dbReference type="InterPro" id="IPR050194">
    <property type="entry name" value="Glycosyltransferase_grp1"/>
</dbReference>
<dbReference type="Gene3D" id="3.40.50.2000">
    <property type="entry name" value="Glycogen Phosphorylase B"/>
    <property type="match status" value="2"/>
</dbReference>
<reference evidence="11 12" key="1">
    <citation type="submission" date="2019-09" db="EMBL/GenBank/DDBJ databases">
        <title>Pimelobacter sp. isolated from Paulinella.</title>
        <authorList>
            <person name="Jeong S.E."/>
        </authorList>
    </citation>
    <scope>NUCLEOTIDE SEQUENCE [LARGE SCALE GENOMIC DNA]</scope>
    <source>
        <strain evidence="11 12">Pch-N</strain>
    </source>
</reference>
<evidence type="ECO:0000256" key="1">
    <source>
        <dbReference type="ARBA" id="ARBA00004651"/>
    </source>
</evidence>
<dbReference type="InterPro" id="IPR028098">
    <property type="entry name" value="Glyco_trans_4-like_N"/>
</dbReference>
<dbReference type="Pfam" id="PF00534">
    <property type="entry name" value="Glycos_transf_1"/>
    <property type="match status" value="1"/>
</dbReference>
<feature type="transmembrane region" description="Helical" evidence="8">
    <location>
        <begin position="166"/>
        <end position="187"/>
    </location>
</feature>
<gene>
    <name evidence="11" type="ORF">F9L07_28075</name>
</gene>
<evidence type="ECO:0000313" key="11">
    <source>
        <dbReference type="EMBL" id="KAB2806896.1"/>
    </source>
</evidence>
<evidence type="ECO:0000256" key="4">
    <source>
        <dbReference type="ARBA" id="ARBA00022679"/>
    </source>
</evidence>
<dbReference type="Proteomes" id="UP000449906">
    <property type="component" value="Unassembled WGS sequence"/>
</dbReference>
<feature type="transmembrane region" description="Helical" evidence="8">
    <location>
        <begin position="244"/>
        <end position="268"/>
    </location>
</feature>
<evidence type="ECO:0000256" key="6">
    <source>
        <dbReference type="ARBA" id="ARBA00022989"/>
    </source>
</evidence>
<evidence type="ECO:0000256" key="8">
    <source>
        <dbReference type="SAM" id="Phobius"/>
    </source>
</evidence>
<dbReference type="SUPFAM" id="SSF53756">
    <property type="entry name" value="UDP-Glycosyltransferase/glycogen phosphorylase"/>
    <property type="match status" value="1"/>
</dbReference>
<feature type="transmembrane region" description="Helical" evidence="8">
    <location>
        <begin position="16"/>
        <end position="35"/>
    </location>
</feature>
<evidence type="ECO:0000259" key="10">
    <source>
        <dbReference type="Pfam" id="PF13439"/>
    </source>
</evidence>
<keyword evidence="6 8" id="KW-1133">Transmembrane helix</keyword>
<dbReference type="PANTHER" id="PTHR45947:SF3">
    <property type="entry name" value="SULFOQUINOVOSYL TRANSFERASE SQD2"/>
    <property type="match status" value="1"/>
</dbReference>
<evidence type="ECO:0000313" key="12">
    <source>
        <dbReference type="Proteomes" id="UP000449906"/>
    </source>
</evidence>
<name>A0A7J5DQG7_NOCSI</name>
<evidence type="ECO:0000259" key="9">
    <source>
        <dbReference type="Pfam" id="PF00534"/>
    </source>
</evidence>
<keyword evidence="7 8" id="KW-0472">Membrane</keyword>
<dbReference type="RefSeq" id="WP_151583207.1">
    <property type="nucleotide sequence ID" value="NZ_WBVM01000007.1"/>
</dbReference>
<evidence type="ECO:0000256" key="2">
    <source>
        <dbReference type="ARBA" id="ARBA00022475"/>
    </source>
</evidence>
<feature type="transmembrane region" description="Helical" evidence="8">
    <location>
        <begin position="317"/>
        <end position="340"/>
    </location>
</feature>